<organism evidence="1 2">
    <name type="scientific">Kibdelosporangium banguiense</name>
    <dbReference type="NCBI Taxonomy" id="1365924"/>
    <lineage>
        <taxon>Bacteria</taxon>
        <taxon>Bacillati</taxon>
        <taxon>Actinomycetota</taxon>
        <taxon>Actinomycetes</taxon>
        <taxon>Pseudonocardiales</taxon>
        <taxon>Pseudonocardiaceae</taxon>
        <taxon>Kibdelosporangium</taxon>
    </lineage>
</organism>
<name>A0ABS4TXG1_9PSEU</name>
<dbReference type="EMBL" id="JAGINW010000001">
    <property type="protein sequence ID" value="MBP2329085.1"/>
    <property type="molecule type" value="Genomic_DNA"/>
</dbReference>
<accession>A0ABS4TXG1</accession>
<dbReference type="RefSeq" id="WP_209645951.1">
    <property type="nucleotide sequence ID" value="NZ_JAGINW010000001.1"/>
</dbReference>
<dbReference type="Proteomes" id="UP001519332">
    <property type="component" value="Unassembled WGS sequence"/>
</dbReference>
<proteinExistence type="predicted"/>
<dbReference type="Pfam" id="PF04525">
    <property type="entry name" value="LOR"/>
    <property type="match status" value="1"/>
</dbReference>
<protein>
    <submittedName>
        <fullName evidence="1">Uncharacterized protein YxjI</fullName>
    </submittedName>
</protein>
<evidence type="ECO:0000313" key="2">
    <source>
        <dbReference type="Proteomes" id="UP001519332"/>
    </source>
</evidence>
<comment type="caution">
    <text evidence="1">The sequence shown here is derived from an EMBL/GenBank/DDBJ whole genome shotgun (WGS) entry which is preliminary data.</text>
</comment>
<sequence>MDLQEQDRLHIHQKLSLSFRRYQVFLDDGAGKAGDSQIAFIEQDKSSFKDKVVIYTGEDKSQVLAEVKARKLIDLAAGFDVVTPDGDPIGGFKKDVGKSVIRTTWTLEQEGEPPITVIERSKAIAISRRLWTFLPVVGEFPFPMRFHFDFVRDEKVVGGVDKTYRLSDNYLAWTDQPKLDRRLLIAIGVALDFRQGR</sequence>
<gene>
    <name evidence="1" type="ORF">JOF56_009470</name>
</gene>
<keyword evidence="2" id="KW-1185">Reference proteome</keyword>
<dbReference type="InterPro" id="IPR007612">
    <property type="entry name" value="LOR"/>
</dbReference>
<reference evidence="1 2" key="1">
    <citation type="submission" date="2021-03" db="EMBL/GenBank/DDBJ databases">
        <title>Sequencing the genomes of 1000 actinobacteria strains.</title>
        <authorList>
            <person name="Klenk H.-P."/>
        </authorList>
    </citation>
    <scope>NUCLEOTIDE SEQUENCE [LARGE SCALE GENOMIC DNA]</scope>
    <source>
        <strain evidence="1 2">DSM 46670</strain>
    </source>
</reference>
<evidence type="ECO:0000313" key="1">
    <source>
        <dbReference type="EMBL" id="MBP2329085.1"/>
    </source>
</evidence>